<sequence>MDCSILFGTTCATRIIFATLAYLGFRGFENVDCAGVPEATSEVGMAQQQLPPIHPMMSGEEFCSSCEESSPETVGVLQRDIEPVIQGIGEINENMPTPGLVPSSKSQESSAVKELNYDNGMAFIMDIFQNHLSRSDRAICCLKYFLRRIADANTTKLKNSLRREPIPTGEKDTGDIVNDSSVKTLEGAETVNIAGKQGEGKKLESTGTDFVSWAKRMLESTKDHILGSDKNPDEPIPSIKQRMNNVGSAVAKAVCRKLTSAITKMANLLGVNDELYTRIRSIFVCLLYPPQGANDNNEQQLVSSLDEGCFQEKAKLLNAFYKNEVPVCMPMELEGVSEESYFGAPPFVSDVDTSTKFDLSQVYRPKTGDHVLGVVVAKTFDFYTLDIGGLCEALLPAVDGFRGATKRNRPNLNEGDLVFCQVTREYPRNELPTEVSCLDVDDMKHWTTKETYFGPLEDGFMFTVPIPYSYW</sequence>
<dbReference type="GO" id="GO:0071035">
    <property type="term" value="P:nuclear polyadenylation-dependent rRNA catabolic process"/>
    <property type="evidence" value="ECO:0007669"/>
    <property type="project" value="TreeGrafter"/>
</dbReference>
<dbReference type="GO" id="GO:0071051">
    <property type="term" value="P:poly(A)-dependent snoRNA 3'-end processing"/>
    <property type="evidence" value="ECO:0007669"/>
    <property type="project" value="TreeGrafter"/>
</dbReference>
<dbReference type="GO" id="GO:0003723">
    <property type="term" value="F:RNA binding"/>
    <property type="evidence" value="ECO:0007669"/>
    <property type="project" value="InterPro"/>
</dbReference>
<dbReference type="InterPro" id="IPR012340">
    <property type="entry name" value="NA-bd_OB-fold"/>
</dbReference>
<dbReference type="EMBL" id="BLIY01000003">
    <property type="protein sequence ID" value="GFE53046.1"/>
    <property type="molecule type" value="Genomic_DNA"/>
</dbReference>
<dbReference type="GO" id="GO:0000176">
    <property type="term" value="C:nuclear exosome (RNase complex)"/>
    <property type="evidence" value="ECO:0007669"/>
    <property type="project" value="TreeGrafter"/>
</dbReference>
<dbReference type="InterPro" id="IPR026699">
    <property type="entry name" value="Exosome_RNA_bind1/RRP40/RRP4"/>
</dbReference>
<dbReference type="Gene3D" id="2.40.50.140">
    <property type="entry name" value="Nucleic acid-binding proteins"/>
    <property type="match status" value="1"/>
</dbReference>
<proteinExistence type="predicted"/>
<dbReference type="GO" id="GO:0005730">
    <property type="term" value="C:nucleolus"/>
    <property type="evidence" value="ECO:0007669"/>
    <property type="project" value="UniProtKB-SubCell"/>
</dbReference>
<evidence type="ECO:0000313" key="3">
    <source>
        <dbReference type="Proteomes" id="UP001057455"/>
    </source>
</evidence>
<name>A0A9W5T973_BABOV</name>
<gene>
    <name evidence="2" type="ORF">BaOVIS_004500</name>
</gene>
<dbReference type="GO" id="GO:0034475">
    <property type="term" value="P:U4 snRNA 3'-end processing"/>
    <property type="evidence" value="ECO:0007669"/>
    <property type="project" value="TreeGrafter"/>
</dbReference>
<comment type="caution">
    <text evidence="2">The sequence shown here is derived from an EMBL/GenBank/DDBJ whole genome shotgun (WGS) entry which is preliminary data.</text>
</comment>
<dbReference type="GO" id="GO:0000177">
    <property type="term" value="C:cytoplasmic exosome (RNase complex)"/>
    <property type="evidence" value="ECO:0007669"/>
    <property type="project" value="TreeGrafter"/>
</dbReference>
<dbReference type="Proteomes" id="UP001057455">
    <property type="component" value="Unassembled WGS sequence"/>
</dbReference>
<comment type="subcellular location">
    <subcellularLocation>
        <location evidence="1">Nucleus</location>
        <location evidence="1">Nucleolus</location>
    </subcellularLocation>
</comment>
<dbReference type="PANTHER" id="PTHR21321:SF1">
    <property type="entry name" value="EXOSOME COMPLEX COMPONENT RRP40"/>
    <property type="match status" value="1"/>
</dbReference>
<accession>A0A9W5T973</accession>
<dbReference type="Pfam" id="PF21262">
    <property type="entry name" value="RRP40_S1"/>
    <property type="match status" value="1"/>
</dbReference>
<organism evidence="2 3">
    <name type="scientific">Babesia ovis</name>
    <dbReference type="NCBI Taxonomy" id="5869"/>
    <lineage>
        <taxon>Eukaryota</taxon>
        <taxon>Sar</taxon>
        <taxon>Alveolata</taxon>
        <taxon>Apicomplexa</taxon>
        <taxon>Aconoidasida</taxon>
        <taxon>Piroplasmida</taxon>
        <taxon>Babesiidae</taxon>
        <taxon>Babesia</taxon>
    </lineage>
</organism>
<evidence type="ECO:0000313" key="2">
    <source>
        <dbReference type="EMBL" id="GFE53046.1"/>
    </source>
</evidence>
<dbReference type="PANTHER" id="PTHR21321">
    <property type="entry name" value="PNAS-3 RELATED"/>
    <property type="match status" value="1"/>
</dbReference>
<evidence type="ECO:0000256" key="1">
    <source>
        <dbReference type="ARBA" id="ARBA00004604"/>
    </source>
</evidence>
<dbReference type="GO" id="GO:0071038">
    <property type="term" value="P:TRAMP-dependent tRNA surveillance pathway"/>
    <property type="evidence" value="ECO:0007669"/>
    <property type="project" value="TreeGrafter"/>
</dbReference>
<dbReference type="CDD" id="cd05790">
    <property type="entry name" value="S1_Rrp40"/>
    <property type="match status" value="1"/>
</dbReference>
<protein>
    <submittedName>
        <fullName evidence="2">Exosome complex component RRP40</fullName>
    </submittedName>
</protein>
<keyword evidence="3" id="KW-1185">Reference proteome</keyword>
<reference evidence="2" key="1">
    <citation type="submission" date="2019-12" db="EMBL/GenBank/DDBJ databases">
        <title>Genome sequence of Babesia ovis.</title>
        <authorList>
            <person name="Yamagishi J."/>
            <person name="Sevinc F."/>
            <person name="Xuan X."/>
        </authorList>
    </citation>
    <scope>NUCLEOTIDE SEQUENCE</scope>
    <source>
        <strain evidence="2">Selcuk</strain>
    </source>
</reference>
<dbReference type="GO" id="GO:0071034">
    <property type="term" value="P:CUT catabolic process"/>
    <property type="evidence" value="ECO:0007669"/>
    <property type="project" value="TreeGrafter"/>
</dbReference>
<dbReference type="SUPFAM" id="SSF50249">
    <property type="entry name" value="Nucleic acid-binding proteins"/>
    <property type="match status" value="1"/>
</dbReference>
<dbReference type="InterPro" id="IPR037319">
    <property type="entry name" value="Rrp40_S1"/>
</dbReference>
<dbReference type="GO" id="GO:0000467">
    <property type="term" value="P:exonucleolytic trimming to generate mature 3'-end of 5.8S rRNA from tricistronic rRNA transcript (SSU-rRNA, 5.8S rRNA, LSU-rRNA)"/>
    <property type="evidence" value="ECO:0007669"/>
    <property type="project" value="TreeGrafter"/>
</dbReference>
<dbReference type="OrthoDB" id="364587at2759"/>
<dbReference type="AlphaFoldDB" id="A0A9W5T973"/>